<evidence type="ECO:0000256" key="1">
    <source>
        <dbReference type="SAM" id="SignalP"/>
    </source>
</evidence>
<keyword evidence="3" id="KW-1185">Reference proteome</keyword>
<evidence type="ECO:0000313" key="3">
    <source>
        <dbReference type="Proteomes" id="UP001527882"/>
    </source>
</evidence>
<protein>
    <submittedName>
        <fullName evidence="2">Uncharacterized protein</fullName>
    </submittedName>
</protein>
<comment type="caution">
    <text evidence="2">The sequence shown here is derived from an EMBL/GenBank/DDBJ whole genome shotgun (WGS) entry which is preliminary data.</text>
</comment>
<feature type="chain" id="PRO_5046312243" evidence="1">
    <location>
        <begin position="32"/>
        <end position="711"/>
    </location>
</feature>
<reference evidence="2 3" key="1">
    <citation type="submission" date="2022-12" db="EMBL/GenBank/DDBJ databases">
        <title>Draft genome sequence of Paenibacillus sp. dW9.</title>
        <authorList>
            <person name="Choi E.-W."/>
            <person name="Kim D.-U."/>
        </authorList>
    </citation>
    <scope>NUCLEOTIDE SEQUENCE [LARGE SCALE GENOMIC DNA]</scope>
    <source>
        <strain evidence="3">dW9</strain>
    </source>
</reference>
<keyword evidence="1" id="KW-0732">Signal</keyword>
<gene>
    <name evidence="2" type="ORF">O9H85_26640</name>
</gene>
<feature type="signal peptide" evidence="1">
    <location>
        <begin position="1"/>
        <end position="31"/>
    </location>
</feature>
<name>A0ABT4QGD1_9BACL</name>
<dbReference type="EMBL" id="JAQAGZ010000020">
    <property type="protein sequence ID" value="MCZ8515912.1"/>
    <property type="molecule type" value="Genomic_DNA"/>
</dbReference>
<organism evidence="2 3">
    <name type="scientific">Paenibacillus gyeongsangnamensis</name>
    <dbReference type="NCBI Taxonomy" id="3388067"/>
    <lineage>
        <taxon>Bacteria</taxon>
        <taxon>Bacillati</taxon>
        <taxon>Bacillota</taxon>
        <taxon>Bacilli</taxon>
        <taxon>Bacillales</taxon>
        <taxon>Paenibacillaceae</taxon>
        <taxon>Paenibacillus</taxon>
    </lineage>
</organism>
<accession>A0ABT4QGD1</accession>
<evidence type="ECO:0000313" key="2">
    <source>
        <dbReference type="EMBL" id="MCZ8515912.1"/>
    </source>
</evidence>
<sequence>MTLRKHIRCALLGLLALAPIAASLPAPPAWALEEAYQRDRLAQEQRLAPVTTEEELIFDLKNAVILPSENGPILYFTMTVENNSGRQKSFLDYWIRIKSSAGTEFKAELLPQDKLKKELPAGQRMDFSFYAPINDAVELSDLIFTIIRWNYSSRSLESRVGDIRFPDDAATVLRGAGGSQTLSFGSFQVDAEVTRLNIQPKETYVTPKLTLKLTNKGQSSLKLPGLQFALRTPGGAQYPLEPAAVADKVLLTPGVPVDLQLKGAMIPSSAASGQEVWDVIISQTVTLNSDQKLNYPIAALKVPLSAPNATPPGYTAEYTNADGTYRLQADKLSRMPWDDQDVLAADLSLTHGEANAMPFPELKAYFMLDEGAKVEAKIIRTDRAVGLPAGTAVHTMLAAKIPYLYPFDSVKLVVQEKTGDQSSQDMAQFELPLGSATLPSVALGGRQPISGAGRKASFAPRAVHTYIDDNSKLFEVQLESRNEEKRSAAVPKLTAFVKTPDDQLFPTKLREVKQRLNPSGKALQSFTAKLPMDMDTSGLKLVIGESTTDQHWTGPDEKPDGFLNAVEMALPAEATEVKPSLKNVAFFPYQISLGHVQTWLDRKELRVLFRYKLEKDSYFETNTDGTKLVIEFEDIKGNVKLSQSFFLETAPSTDDKKLELGEHDTKLTWADPDLVFLVEQLKQYKLSVYSELQGKRKLLASQKVDWFTILD</sequence>
<dbReference type="RefSeq" id="WP_269884444.1">
    <property type="nucleotide sequence ID" value="NZ_JAQAGZ010000020.1"/>
</dbReference>
<proteinExistence type="predicted"/>
<dbReference type="Proteomes" id="UP001527882">
    <property type="component" value="Unassembled WGS sequence"/>
</dbReference>